<evidence type="ECO:0000256" key="8">
    <source>
        <dbReference type="HAMAP-Rule" id="MF_00101"/>
    </source>
</evidence>
<keyword evidence="2 8" id="KW-0808">Transferase</keyword>
<accession>A0A9D2RHA5</accession>
<comment type="catalytic activity">
    <reaction evidence="8">
        <text>apo-[ACP] + CoA = holo-[ACP] + adenosine 3',5'-bisphosphate + H(+)</text>
        <dbReference type="Rhea" id="RHEA:12068"/>
        <dbReference type="Rhea" id="RHEA-COMP:9685"/>
        <dbReference type="Rhea" id="RHEA-COMP:9690"/>
        <dbReference type="ChEBI" id="CHEBI:15378"/>
        <dbReference type="ChEBI" id="CHEBI:29999"/>
        <dbReference type="ChEBI" id="CHEBI:57287"/>
        <dbReference type="ChEBI" id="CHEBI:58343"/>
        <dbReference type="ChEBI" id="CHEBI:64479"/>
        <dbReference type="EC" id="2.7.8.7"/>
    </reaction>
</comment>
<evidence type="ECO:0000313" key="10">
    <source>
        <dbReference type="EMBL" id="HJD43602.1"/>
    </source>
</evidence>
<evidence type="ECO:0000256" key="4">
    <source>
        <dbReference type="ARBA" id="ARBA00022832"/>
    </source>
</evidence>
<keyword evidence="8" id="KW-0963">Cytoplasm</keyword>
<dbReference type="EC" id="2.7.8.7" evidence="8"/>
<reference evidence="10" key="1">
    <citation type="journal article" date="2021" name="PeerJ">
        <title>Extensive microbial diversity within the chicken gut microbiome revealed by metagenomics and culture.</title>
        <authorList>
            <person name="Gilroy R."/>
            <person name="Ravi A."/>
            <person name="Getino M."/>
            <person name="Pursley I."/>
            <person name="Horton D.L."/>
            <person name="Alikhan N.F."/>
            <person name="Baker D."/>
            <person name="Gharbi K."/>
            <person name="Hall N."/>
            <person name="Watson M."/>
            <person name="Adriaenssens E.M."/>
            <person name="Foster-Nyarko E."/>
            <person name="Jarju S."/>
            <person name="Secka A."/>
            <person name="Antonio M."/>
            <person name="Oren A."/>
            <person name="Chaudhuri R.R."/>
            <person name="La Ragione R."/>
            <person name="Hildebrand F."/>
            <person name="Pallen M.J."/>
        </authorList>
    </citation>
    <scope>NUCLEOTIDE SEQUENCE</scope>
    <source>
        <strain evidence="10">9264</strain>
    </source>
</reference>
<comment type="subcellular location">
    <subcellularLocation>
        <location evidence="8">Cytoplasm</location>
    </subcellularLocation>
</comment>
<feature type="domain" description="4'-phosphopantetheinyl transferase" evidence="9">
    <location>
        <begin position="8"/>
        <end position="110"/>
    </location>
</feature>
<evidence type="ECO:0000256" key="5">
    <source>
        <dbReference type="ARBA" id="ARBA00022842"/>
    </source>
</evidence>
<keyword evidence="4 8" id="KW-0276">Fatty acid metabolism</keyword>
<evidence type="ECO:0000256" key="7">
    <source>
        <dbReference type="ARBA" id="ARBA00023160"/>
    </source>
</evidence>
<reference evidence="10" key="2">
    <citation type="submission" date="2021-04" db="EMBL/GenBank/DDBJ databases">
        <authorList>
            <person name="Gilroy R."/>
        </authorList>
    </citation>
    <scope>NUCLEOTIDE SEQUENCE</scope>
    <source>
        <strain evidence="10">9264</strain>
    </source>
</reference>
<dbReference type="GO" id="GO:0008897">
    <property type="term" value="F:holo-[acyl-carrier-protein] synthase activity"/>
    <property type="evidence" value="ECO:0007669"/>
    <property type="project" value="UniProtKB-UniRule"/>
</dbReference>
<dbReference type="InterPro" id="IPR008278">
    <property type="entry name" value="4-PPantetheinyl_Trfase_dom"/>
</dbReference>
<comment type="caution">
    <text evidence="10">The sequence shown here is derived from an EMBL/GenBank/DDBJ whole genome shotgun (WGS) entry which is preliminary data.</text>
</comment>
<dbReference type="InterPro" id="IPR037143">
    <property type="entry name" value="4-PPantetheinyl_Trfase_dom_sf"/>
</dbReference>
<dbReference type="GO" id="GO:0000287">
    <property type="term" value="F:magnesium ion binding"/>
    <property type="evidence" value="ECO:0007669"/>
    <property type="project" value="UniProtKB-UniRule"/>
</dbReference>
<keyword evidence="7 8" id="KW-0275">Fatty acid biosynthesis</keyword>
<comment type="similarity">
    <text evidence="8">Belongs to the P-Pant transferase superfamily. AcpS family.</text>
</comment>
<dbReference type="NCBIfam" id="TIGR00556">
    <property type="entry name" value="pantethn_trn"/>
    <property type="match status" value="1"/>
</dbReference>
<feature type="binding site" evidence="8">
    <location>
        <position position="66"/>
    </location>
    <ligand>
        <name>Mg(2+)</name>
        <dbReference type="ChEBI" id="CHEBI:18420"/>
    </ligand>
</feature>
<dbReference type="Proteomes" id="UP000823889">
    <property type="component" value="Unassembled WGS sequence"/>
</dbReference>
<gene>
    <name evidence="8 10" type="primary">acpS</name>
    <name evidence="10" type="ORF">H9906_01050</name>
</gene>
<dbReference type="SUPFAM" id="SSF56214">
    <property type="entry name" value="4'-phosphopantetheinyl transferase"/>
    <property type="match status" value="1"/>
</dbReference>
<dbReference type="Pfam" id="PF01648">
    <property type="entry name" value="ACPS"/>
    <property type="match status" value="1"/>
</dbReference>
<sequence length="138" mass="15461">MSSAAIAGIGTDIIYISRIRAAYERFGLRFVQRILGPQEQQVFARRHQRDPERGMRYLATRFAAKEAFSKAVGLGMRMPMAWSRMQVLNAPSGKPQVVLAGTLQPWYDQRFGTAHVTLTDESDLVMAFVIVETLTPTA</sequence>
<comment type="cofactor">
    <cofactor evidence="8">
        <name>Mg(2+)</name>
        <dbReference type="ChEBI" id="CHEBI:18420"/>
    </cofactor>
</comment>
<evidence type="ECO:0000256" key="6">
    <source>
        <dbReference type="ARBA" id="ARBA00023098"/>
    </source>
</evidence>
<name>A0A9D2RHA5_9BURK</name>
<dbReference type="EMBL" id="DWUQ01000021">
    <property type="protein sequence ID" value="HJD43602.1"/>
    <property type="molecule type" value="Genomic_DNA"/>
</dbReference>
<keyword evidence="5 8" id="KW-0460">Magnesium</keyword>
<dbReference type="InterPro" id="IPR004568">
    <property type="entry name" value="Ppantetheine-prot_Trfase_dom"/>
</dbReference>
<keyword evidence="6 8" id="KW-0443">Lipid metabolism</keyword>
<evidence type="ECO:0000256" key="2">
    <source>
        <dbReference type="ARBA" id="ARBA00022679"/>
    </source>
</evidence>
<protein>
    <recommendedName>
        <fullName evidence="8">Holo-[acyl-carrier-protein] synthase</fullName>
        <shortName evidence="8">Holo-ACP synthase</shortName>
        <ecNumber evidence="8">2.7.8.7</ecNumber>
    </recommendedName>
    <alternativeName>
        <fullName evidence="8">4'-phosphopantetheinyl transferase AcpS</fullName>
    </alternativeName>
</protein>
<keyword evidence="3 8" id="KW-0479">Metal-binding</keyword>
<proteinExistence type="inferred from homology"/>
<dbReference type="InterPro" id="IPR002582">
    <property type="entry name" value="ACPS"/>
</dbReference>
<keyword evidence="1 8" id="KW-0444">Lipid biosynthesis</keyword>
<evidence type="ECO:0000256" key="3">
    <source>
        <dbReference type="ARBA" id="ARBA00022723"/>
    </source>
</evidence>
<dbReference type="Gene3D" id="3.90.470.20">
    <property type="entry name" value="4'-phosphopantetheinyl transferase domain"/>
    <property type="match status" value="1"/>
</dbReference>
<feature type="binding site" evidence="8">
    <location>
        <position position="12"/>
    </location>
    <ligand>
        <name>Mg(2+)</name>
        <dbReference type="ChEBI" id="CHEBI:18420"/>
    </ligand>
</feature>
<evidence type="ECO:0000313" key="11">
    <source>
        <dbReference type="Proteomes" id="UP000823889"/>
    </source>
</evidence>
<dbReference type="HAMAP" id="MF_00101">
    <property type="entry name" value="AcpS"/>
    <property type="match status" value="1"/>
</dbReference>
<comment type="function">
    <text evidence="8">Transfers the 4'-phosphopantetheine moiety from coenzyme A to a Ser of acyl-carrier-protein.</text>
</comment>
<dbReference type="AlphaFoldDB" id="A0A9D2RHA5"/>
<organism evidence="10 11">
    <name type="scientific">Candidatus Paenalcaligenes intestinipullorum</name>
    <dbReference type="NCBI Taxonomy" id="2838718"/>
    <lineage>
        <taxon>Bacteria</taxon>
        <taxon>Pseudomonadati</taxon>
        <taxon>Pseudomonadota</taxon>
        <taxon>Betaproteobacteria</taxon>
        <taxon>Burkholderiales</taxon>
        <taxon>Alcaligenaceae</taxon>
        <taxon>Paenalcaligenes</taxon>
    </lineage>
</organism>
<evidence type="ECO:0000256" key="1">
    <source>
        <dbReference type="ARBA" id="ARBA00022516"/>
    </source>
</evidence>
<dbReference type="GO" id="GO:0005737">
    <property type="term" value="C:cytoplasm"/>
    <property type="evidence" value="ECO:0007669"/>
    <property type="project" value="UniProtKB-SubCell"/>
</dbReference>
<dbReference type="NCBIfam" id="TIGR00516">
    <property type="entry name" value="acpS"/>
    <property type="match status" value="1"/>
</dbReference>
<evidence type="ECO:0000259" key="9">
    <source>
        <dbReference type="Pfam" id="PF01648"/>
    </source>
</evidence>
<dbReference type="GO" id="GO:0006633">
    <property type="term" value="P:fatty acid biosynthetic process"/>
    <property type="evidence" value="ECO:0007669"/>
    <property type="project" value="UniProtKB-UniRule"/>
</dbReference>